<reference evidence="1 2" key="1">
    <citation type="submission" date="2019-09" db="EMBL/GenBank/DDBJ databases">
        <title>A chromosome-level genome assembly of the Chinese tupelo Nyssa sinensis.</title>
        <authorList>
            <person name="Yang X."/>
            <person name="Kang M."/>
            <person name="Yang Y."/>
            <person name="Xiong H."/>
            <person name="Wang M."/>
            <person name="Zhang Z."/>
            <person name="Wang Z."/>
            <person name="Wu H."/>
            <person name="Ma T."/>
            <person name="Liu J."/>
            <person name="Xi Z."/>
        </authorList>
    </citation>
    <scope>NUCLEOTIDE SEQUENCE [LARGE SCALE GENOMIC DNA]</scope>
    <source>
        <strain evidence="1">J267</strain>
        <tissue evidence="1">Leaf</tissue>
    </source>
</reference>
<dbReference type="Proteomes" id="UP000325577">
    <property type="component" value="Linkage Group LG8"/>
</dbReference>
<evidence type="ECO:0000313" key="1">
    <source>
        <dbReference type="EMBL" id="KAA8517386.1"/>
    </source>
</evidence>
<sequence>MDSLVGVGLLVELVALALGAHYHFGRLEVIDLERDEAATDLEHARVVGSKLSKAAIGSELAEAVASSELAIATAEFVRLELVESKPNFSQFGLESRYAVPWSTSPCEMNSGTP</sequence>
<proteinExistence type="predicted"/>
<dbReference type="AlphaFoldDB" id="A0A5J4ZIH1"/>
<evidence type="ECO:0000313" key="2">
    <source>
        <dbReference type="Proteomes" id="UP000325577"/>
    </source>
</evidence>
<protein>
    <submittedName>
        <fullName evidence="1">Uncharacterized protein</fullName>
    </submittedName>
</protein>
<gene>
    <name evidence="1" type="ORF">F0562_017679</name>
</gene>
<dbReference type="EMBL" id="CM018051">
    <property type="protein sequence ID" value="KAA8517386.1"/>
    <property type="molecule type" value="Genomic_DNA"/>
</dbReference>
<accession>A0A5J4ZIH1</accession>
<organism evidence="1 2">
    <name type="scientific">Nyssa sinensis</name>
    <dbReference type="NCBI Taxonomy" id="561372"/>
    <lineage>
        <taxon>Eukaryota</taxon>
        <taxon>Viridiplantae</taxon>
        <taxon>Streptophyta</taxon>
        <taxon>Embryophyta</taxon>
        <taxon>Tracheophyta</taxon>
        <taxon>Spermatophyta</taxon>
        <taxon>Magnoliopsida</taxon>
        <taxon>eudicotyledons</taxon>
        <taxon>Gunneridae</taxon>
        <taxon>Pentapetalae</taxon>
        <taxon>asterids</taxon>
        <taxon>Cornales</taxon>
        <taxon>Nyssaceae</taxon>
        <taxon>Nyssa</taxon>
    </lineage>
</organism>
<keyword evidence="2" id="KW-1185">Reference proteome</keyword>
<name>A0A5J4ZIH1_9ASTE</name>